<evidence type="ECO:0008006" key="4">
    <source>
        <dbReference type="Google" id="ProtNLM"/>
    </source>
</evidence>
<proteinExistence type="predicted"/>
<dbReference type="Proteomes" id="UP000235392">
    <property type="component" value="Unassembled WGS sequence"/>
</dbReference>
<dbReference type="InterPro" id="IPR004242">
    <property type="entry name" value="Transposase_21"/>
</dbReference>
<dbReference type="PANTHER" id="PTHR46579">
    <property type="entry name" value="F5/8 TYPE C DOMAIN-CONTAINING PROTEIN-RELATED"/>
    <property type="match status" value="1"/>
</dbReference>
<dbReference type="EMBL" id="PGCI01000060">
    <property type="protein sequence ID" value="PLW44184.1"/>
    <property type="molecule type" value="Genomic_DNA"/>
</dbReference>
<reference evidence="2 3" key="1">
    <citation type="submission" date="2017-11" db="EMBL/GenBank/DDBJ databases">
        <title>De novo assembly and phasing of dikaryotic genomes from two isolates of Puccinia coronata f. sp. avenae, the causal agent of oat crown rust.</title>
        <authorList>
            <person name="Miller M.E."/>
            <person name="Zhang Y."/>
            <person name="Omidvar V."/>
            <person name="Sperschneider J."/>
            <person name="Schwessinger B."/>
            <person name="Raley C."/>
            <person name="Palmer J.M."/>
            <person name="Garnica D."/>
            <person name="Upadhyaya N."/>
            <person name="Rathjen J."/>
            <person name="Taylor J.M."/>
            <person name="Park R.F."/>
            <person name="Dodds P.N."/>
            <person name="Hirsch C.D."/>
            <person name="Kianian S.F."/>
            <person name="Figueroa M."/>
        </authorList>
    </citation>
    <scope>NUCLEOTIDE SEQUENCE [LARGE SCALE GENOMIC DNA]</scope>
    <source>
        <strain evidence="2">12SD80</strain>
    </source>
</reference>
<accession>A0A2N5V2H1</accession>
<dbReference type="PANTHER" id="PTHR46579:SF2">
    <property type="entry name" value="C2H2-TYPE DOMAIN-CONTAINING PROTEIN"/>
    <property type="match status" value="1"/>
</dbReference>
<gene>
    <name evidence="2" type="ORF">PCASD_09590</name>
</gene>
<protein>
    <recommendedName>
        <fullName evidence="4">DUF4218 domain-containing protein</fullName>
    </recommendedName>
</protein>
<evidence type="ECO:0000313" key="2">
    <source>
        <dbReference type="EMBL" id="PLW44184.1"/>
    </source>
</evidence>
<comment type="caution">
    <text evidence="2">The sequence shown here is derived from an EMBL/GenBank/DDBJ whole genome shotgun (WGS) entry which is preliminary data.</text>
</comment>
<dbReference type="AlphaFoldDB" id="A0A2N5V2H1"/>
<organism evidence="2 3">
    <name type="scientific">Puccinia coronata f. sp. avenae</name>
    <dbReference type="NCBI Taxonomy" id="200324"/>
    <lineage>
        <taxon>Eukaryota</taxon>
        <taxon>Fungi</taxon>
        <taxon>Dikarya</taxon>
        <taxon>Basidiomycota</taxon>
        <taxon>Pucciniomycotina</taxon>
        <taxon>Pucciniomycetes</taxon>
        <taxon>Pucciniales</taxon>
        <taxon>Pucciniaceae</taxon>
        <taxon>Puccinia</taxon>
    </lineage>
</organism>
<name>A0A2N5V2H1_9BASI</name>
<dbReference type="Pfam" id="PF02992">
    <property type="entry name" value="Transposase_21"/>
    <property type="match status" value="1"/>
</dbReference>
<evidence type="ECO:0000313" key="3">
    <source>
        <dbReference type="Proteomes" id="UP000235392"/>
    </source>
</evidence>
<sequence>MPTAAKVICTCISQGCSDYTYSDDGVIKHGQRVSYSTRKAHLLFQERNKCIIQSALNNVVYRHPVTQGEASTPAVINQDFLDNLGNLSISPNTQPPVPGEPQDSTSEPNIEDMENLPTYIDCAQFHIDFINKNPVTLLINLKSSLFYVSQQISWSAAAYLLKLDHQLIEVVTSHGLDESSKPRGLTYSERKTLDSFPVDPTTIIRHLEIDPDLSFLVCCPRCFAMYPLLTAPEQCLHTEFPQPCQHTDEFKDQFEDEGDIENHVEEDSSDADDANRPQVCGADLFYEHQSSRKPIRRFAFHDLHSWLARLYSRAGVEDALEATAKKSSLPFNEMEEISDIQESRAWREFLGPNGQQFTSDSGNITFAMFMDGINPYGNRQAGKHASVTFVIMVCLSLPVELRYRPENIFLVGIAPGPKEPSLEQTNWILRPVVEQLKSLWSTGTYLSKTYQYPQGRLIRAALLPFFADLPALRRALGFAGHNARRMCSYCLIDKKDIKNFDTNSWTLRNLTDHRYWANQSREAANPQVKKHILSEHGVRFSVLLELSYWNILECHVVDAMHNLLLGILKWHCQRFWLMSDVNDEDEPRPVSSRELDQLLKDSFKKGNPGTTRPASPSPEEFNEAMPFGEMFFGSDTDPSDADFVLGQDWGGDWIPPSTGKVILDKEALSFINRRLKQLHIPSWIGRAIPVLGKASFGRLKADEWRNLFTIQLPLILPALWQDDDPANQSLLHNFAHLVSFITLALKRTMNMERVNQYRHHLQEYMKSSVLLFPDSPVAPNHHMAFHLADCLDKYGPCRAWWAFSMERLMGTVLKATSNNRLGESITLRHSKCKFVLTLPVTSGQMEITCMSNFYRIGNLRALLDSPNFPPALAPFIRQVKSLYDPIPFAPQTVTKNRINLDKHLVDALTARINELFPLVNQTWVASDKWDKMKSRTAMKFTPLTSHILKIPNCVIDKIVFSSVKTNENNSVVALKPNTHGVNFGIIQLIFQHSRVSPDKSTSTDTWLSITPLIPAPSSVGQHYTQLESYPLGLKLRKIDKSRSHIIHSTEILAHCAWTKYQSQDLSAKNVQRLPEQTDDEYVVLVSLDR</sequence>
<feature type="region of interest" description="Disordered" evidence="1">
    <location>
        <begin position="87"/>
        <end position="109"/>
    </location>
</feature>
<feature type="region of interest" description="Disordered" evidence="1">
    <location>
        <begin position="601"/>
        <end position="620"/>
    </location>
</feature>
<evidence type="ECO:0000256" key="1">
    <source>
        <dbReference type="SAM" id="MobiDB-lite"/>
    </source>
</evidence>